<sequence length="49" mass="5093">MIQSATPALAVLPILANQGKGDVEFSTNVVTLSTVLFVIVVPILQTLLG</sequence>
<feature type="transmembrane region" description="Helical" evidence="1">
    <location>
        <begin position="26"/>
        <end position="48"/>
    </location>
</feature>
<proteinExistence type="predicted"/>
<evidence type="ECO:0000313" key="2">
    <source>
        <dbReference type="EMBL" id="MBS6536866.1"/>
    </source>
</evidence>
<keyword evidence="1" id="KW-0812">Transmembrane</keyword>
<dbReference type="EMBL" id="JAGZZN010000025">
    <property type="protein sequence ID" value="MBS6536866.1"/>
    <property type="molecule type" value="Genomic_DNA"/>
</dbReference>
<reference evidence="2" key="1">
    <citation type="submission" date="2021-02" db="EMBL/GenBank/DDBJ databases">
        <title>Infant gut strain persistence is associated with maternal origin, phylogeny, and functional potential including surface adhesion and iron acquisition.</title>
        <authorList>
            <person name="Lou Y.C."/>
        </authorList>
    </citation>
    <scope>NUCLEOTIDE SEQUENCE</scope>
    <source>
        <strain evidence="2">L3_060_000G1_dasL3_060_000G1_metabat.metabat.86_ sub</strain>
    </source>
</reference>
<evidence type="ECO:0000256" key="1">
    <source>
        <dbReference type="SAM" id="Phobius"/>
    </source>
</evidence>
<keyword evidence="1" id="KW-1133">Transmembrane helix</keyword>
<protein>
    <submittedName>
        <fullName evidence="2">AEC family transporter</fullName>
    </submittedName>
</protein>
<comment type="caution">
    <text evidence="2">The sequence shown here is derived from an EMBL/GenBank/DDBJ whole genome shotgun (WGS) entry which is preliminary data.</text>
</comment>
<dbReference type="AlphaFoldDB" id="A0A943XXP2"/>
<keyword evidence="1" id="KW-0472">Membrane</keyword>
<name>A0A943XXP2_STRPA</name>
<organism evidence="2 3">
    <name type="scientific">Streptococcus parasanguinis</name>
    <dbReference type="NCBI Taxonomy" id="1318"/>
    <lineage>
        <taxon>Bacteria</taxon>
        <taxon>Bacillati</taxon>
        <taxon>Bacillota</taxon>
        <taxon>Bacilli</taxon>
        <taxon>Lactobacillales</taxon>
        <taxon>Streptococcaceae</taxon>
        <taxon>Streptococcus</taxon>
    </lineage>
</organism>
<evidence type="ECO:0000313" key="3">
    <source>
        <dbReference type="Proteomes" id="UP000761167"/>
    </source>
</evidence>
<gene>
    <name evidence="2" type="ORF">KH363_04880</name>
</gene>
<accession>A0A943XXP2</accession>
<dbReference type="Proteomes" id="UP000761167">
    <property type="component" value="Unassembled WGS sequence"/>
</dbReference>
<feature type="non-terminal residue" evidence="2">
    <location>
        <position position="1"/>
    </location>
</feature>